<organism evidence="4">
    <name type="scientific">hydrothermal vent metagenome</name>
    <dbReference type="NCBI Taxonomy" id="652676"/>
    <lineage>
        <taxon>unclassified sequences</taxon>
        <taxon>metagenomes</taxon>
        <taxon>ecological metagenomes</taxon>
    </lineage>
</organism>
<proteinExistence type="predicted"/>
<dbReference type="GO" id="GO:0005886">
    <property type="term" value="C:plasma membrane"/>
    <property type="evidence" value="ECO:0007669"/>
    <property type="project" value="UniProtKB-SubCell"/>
</dbReference>
<dbReference type="SUPFAM" id="SSF51735">
    <property type="entry name" value="NAD(P)-binding Rossmann-fold domains"/>
    <property type="match status" value="2"/>
</dbReference>
<dbReference type="Gene3D" id="1.10.287.70">
    <property type="match status" value="1"/>
</dbReference>
<feature type="transmembrane region" description="Helical" evidence="2">
    <location>
        <begin position="12"/>
        <end position="33"/>
    </location>
</feature>
<keyword evidence="4" id="KW-0407">Ion channel</keyword>
<dbReference type="Pfam" id="PF07885">
    <property type="entry name" value="Ion_trans_2"/>
    <property type="match status" value="1"/>
</dbReference>
<evidence type="ECO:0000256" key="2">
    <source>
        <dbReference type="SAM" id="Phobius"/>
    </source>
</evidence>
<keyword evidence="4" id="KW-0406">Ion transport</keyword>
<gene>
    <name evidence="4" type="ORF">MNBD_GAMMA05-450</name>
</gene>
<feature type="transmembrane region" description="Helical" evidence="2">
    <location>
        <begin position="76"/>
        <end position="100"/>
    </location>
</feature>
<keyword evidence="2" id="KW-1133">Transmembrane helix</keyword>
<evidence type="ECO:0000259" key="3">
    <source>
        <dbReference type="PROSITE" id="PS51201"/>
    </source>
</evidence>
<dbReference type="Gene3D" id="3.40.50.720">
    <property type="entry name" value="NAD(P)-binding Rossmann-like Domain"/>
    <property type="match status" value="2"/>
</dbReference>
<dbReference type="Pfam" id="PF02254">
    <property type="entry name" value="TrkA_N"/>
    <property type="match status" value="2"/>
</dbReference>
<dbReference type="GO" id="GO:0034220">
    <property type="term" value="P:monoatomic ion transmembrane transport"/>
    <property type="evidence" value="ECO:0007669"/>
    <property type="project" value="UniProtKB-KW"/>
</dbReference>
<feature type="domain" description="RCK N-terminal" evidence="3">
    <location>
        <begin position="286"/>
        <end position="414"/>
    </location>
</feature>
<keyword evidence="4" id="KW-0813">Transport</keyword>
<feature type="domain" description="RCK N-terminal" evidence="3">
    <location>
        <begin position="123"/>
        <end position="244"/>
    </location>
</feature>
<dbReference type="PROSITE" id="PS51201">
    <property type="entry name" value="RCK_N"/>
    <property type="match status" value="2"/>
</dbReference>
<keyword evidence="2" id="KW-0472">Membrane</keyword>
<dbReference type="AlphaFoldDB" id="A0A3B0WPI1"/>
<dbReference type="InterPro" id="IPR036291">
    <property type="entry name" value="NAD(P)-bd_dom_sf"/>
</dbReference>
<accession>A0A3B0WPI1</accession>
<evidence type="ECO:0000313" key="4">
    <source>
        <dbReference type="EMBL" id="VAW52597.1"/>
    </source>
</evidence>
<dbReference type="EMBL" id="UOFE01000030">
    <property type="protein sequence ID" value="VAW52597.1"/>
    <property type="molecule type" value="Genomic_DNA"/>
</dbReference>
<comment type="subcellular location">
    <subcellularLocation>
        <location evidence="1">Cell membrane</location>
        <topology evidence="1">Multi-pass membrane protein</topology>
    </subcellularLocation>
</comment>
<protein>
    <submittedName>
        <fullName evidence="4">Potassium channel protein</fullName>
    </submittedName>
</protein>
<dbReference type="InterPro" id="IPR003148">
    <property type="entry name" value="RCK_N"/>
</dbReference>
<sequence>MNEVTSLILRRMRAPLILIISVYSIAILVLTLIPGVDDKGNVWHMSIYHAFYFVSYTATTIGFGEIPYPLTEGQRLWTIVIIYMTVISWFYALGTVISLIQDKTFQAVSKKSAFKRDIKNIHRPYYVVCGFGETGKAVVDALLEEHFGAVVIEIKEDISDRGLNDSLEYVPNLTANAADPSALKIAGVDQQKCRGVIAVTASDETNLKIAISSKLLHPDVTVVCRSEYKEHEDNMLSFGTDHIINPFESFTKIFSMALHSPSMHLIYEWLTGAPDVSLSSPINIKSGHWILSGYGRFGKQLHKELHKKNIKTIIIDPDEKTKSMFLKSDYGNDRFILGTGTDAATLAEAGIDTAAGVIAGTDNDSNNLSIIMTARQLNKDVFVVGRQNVIANEILYSKINEHYHSSKNSEDEISPLAHLVMQPSEIIARKIRAILIAPLLIDFILQALHEEQEWANITISRLSAVVGDNPPYIWTVNISKDKTPAVAQALGFGRRIELRHIIRNPIDHDKSLACMALLLKRGDELILLPEDDTELKAFDQILFCGLRTIKHTMSPTLKDLSTLNYVMTSRNEPQSYIWKKISLMLHKQDRRTSRR</sequence>
<evidence type="ECO:0000256" key="1">
    <source>
        <dbReference type="ARBA" id="ARBA00004651"/>
    </source>
</evidence>
<dbReference type="InterPro" id="IPR050721">
    <property type="entry name" value="Trk_Ktr_HKT_K-transport"/>
</dbReference>
<keyword evidence="2" id="KW-0812">Transmembrane</keyword>
<dbReference type="GO" id="GO:0006813">
    <property type="term" value="P:potassium ion transport"/>
    <property type="evidence" value="ECO:0007669"/>
    <property type="project" value="InterPro"/>
</dbReference>
<dbReference type="InterPro" id="IPR013099">
    <property type="entry name" value="K_chnl_dom"/>
</dbReference>
<reference evidence="4" key="1">
    <citation type="submission" date="2018-06" db="EMBL/GenBank/DDBJ databases">
        <authorList>
            <person name="Zhirakovskaya E."/>
        </authorList>
    </citation>
    <scope>NUCLEOTIDE SEQUENCE</scope>
</reference>
<dbReference type="SUPFAM" id="SSF81324">
    <property type="entry name" value="Voltage-gated potassium channels"/>
    <property type="match status" value="1"/>
</dbReference>
<dbReference type="PANTHER" id="PTHR43833">
    <property type="entry name" value="POTASSIUM CHANNEL PROTEIN 2-RELATED-RELATED"/>
    <property type="match status" value="1"/>
</dbReference>
<name>A0A3B0WPI1_9ZZZZ</name>
<feature type="transmembrane region" description="Helical" evidence="2">
    <location>
        <begin position="45"/>
        <end position="64"/>
    </location>
</feature>